<dbReference type="InterPro" id="IPR019225">
    <property type="entry name" value="DUF2155"/>
</dbReference>
<dbReference type="STRING" id="314256.OG2516_01791"/>
<keyword evidence="3" id="KW-1185">Reference proteome</keyword>
<dbReference type="AlphaFoldDB" id="Q2CFT1"/>
<name>Q2CFT1_OCEGH</name>
<dbReference type="Pfam" id="PF09923">
    <property type="entry name" value="DUF2155"/>
    <property type="match status" value="1"/>
</dbReference>
<dbReference type="Proteomes" id="UP000003635">
    <property type="component" value="Unassembled WGS sequence"/>
</dbReference>
<protein>
    <recommendedName>
        <fullName evidence="4">DUF2155 domain-containing protein</fullName>
    </recommendedName>
</protein>
<dbReference type="OrthoDB" id="9810376at2"/>
<feature type="chain" id="PRO_5004207271" description="DUF2155 domain-containing protein" evidence="1">
    <location>
        <begin position="20"/>
        <end position="117"/>
    </location>
</feature>
<dbReference type="HOGENOM" id="CLU_111521_2_1_5"/>
<evidence type="ECO:0000256" key="1">
    <source>
        <dbReference type="SAM" id="SignalP"/>
    </source>
</evidence>
<evidence type="ECO:0008006" key="4">
    <source>
        <dbReference type="Google" id="ProtNLM"/>
    </source>
</evidence>
<evidence type="ECO:0000313" key="3">
    <source>
        <dbReference type="Proteomes" id="UP000003635"/>
    </source>
</evidence>
<dbReference type="RefSeq" id="WP_007253890.1">
    <property type="nucleotide sequence ID" value="NZ_CH724107.1"/>
</dbReference>
<evidence type="ECO:0000313" key="2">
    <source>
        <dbReference type="EMBL" id="EAR51611.1"/>
    </source>
</evidence>
<reference evidence="2 3" key="1">
    <citation type="journal article" date="2010" name="J. Bacteriol.">
        <title>Genome sequences of Oceanicola granulosus HTCC2516(T) and Oceanicola batsensis HTCC2597(TDelta).</title>
        <authorList>
            <person name="Thrash J.C."/>
            <person name="Cho J.C."/>
            <person name="Vergin K.L."/>
            <person name="Giovannoni S.J."/>
        </authorList>
    </citation>
    <scope>NUCLEOTIDE SEQUENCE [LARGE SCALE GENOMIC DNA]</scope>
    <source>
        <strain evidence="3">ATCC BAA-861 / DSM 15982 / KCTC 12143 / HTCC2516</strain>
    </source>
</reference>
<keyword evidence="1" id="KW-0732">Signal</keyword>
<accession>Q2CFT1</accession>
<dbReference type="eggNOG" id="COG4765">
    <property type="taxonomic scope" value="Bacteria"/>
</dbReference>
<sequence>MIRALALCLALAAPAAAQQANSAPGGVLRVLDKQTGHVEDLELQAGQTAQSGLVEVSLGACRYPAGNPAGDAYALLTVHYRGQVEPVFRGWMIASAPALNAMDHPRYDVWVLRCITS</sequence>
<organism evidence="2 3">
    <name type="scientific">Oceanicola granulosus (strain ATCC BAA-861 / DSM 15982 / KCTC 12143 / HTCC2516)</name>
    <dbReference type="NCBI Taxonomy" id="314256"/>
    <lineage>
        <taxon>Bacteria</taxon>
        <taxon>Pseudomonadati</taxon>
        <taxon>Pseudomonadota</taxon>
        <taxon>Alphaproteobacteria</taxon>
        <taxon>Rhodobacterales</taxon>
        <taxon>Roseobacteraceae</taxon>
        <taxon>Oceanicola</taxon>
    </lineage>
</organism>
<dbReference type="EMBL" id="AAOT01000011">
    <property type="protein sequence ID" value="EAR51611.1"/>
    <property type="molecule type" value="Genomic_DNA"/>
</dbReference>
<comment type="caution">
    <text evidence="2">The sequence shown here is derived from an EMBL/GenBank/DDBJ whole genome shotgun (WGS) entry which is preliminary data.</text>
</comment>
<gene>
    <name evidence="2" type="ORF">OG2516_01791</name>
</gene>
<proteinExistence type="predicted"/>
<feature type="signal peptide" evidence="1">
    <location>
        <begin position="1"/>
        <end position="19"/>
    </location>
</feature>